<comment type="caution">
    <text evidence="1">The sequence shown here is derived from an EMBL/GenBank/DDBJ whole genome shotgun (WGS) entry which is preliminary data.</text>
</comment>
<name>A0ABP8KC26_9ACTN</name>
<evidence type="ECO:0000313" key="1">
    <source>
        <dbReference type="EMBL" id="GAA4403933.1"/>
    </source>
</evidence>
<gene>
    <name evidence="1" type="ORF">GCM10023147_45940</name>
</gene>
<keyword evidence="2" id="KW-1185">Reference proteome</keyword>
<organism evidence="1 2">
    <name type="scientific">Tsukamurella soli</name>
    <dbReference type="NCBI Taxonomy" id="644556"/>
    <lineage>
        <taxon>Bacteria</taxon>
        <taxon>Bacillati</taxon>
        <taxon>Actinomycetota</taxon>
        <taxon>Actinomycetes</taxon>
        <taxon>Mycobacteriales</taxon>
        <taxon>Tsukamurellaceae</taxon>
        <taxon>Tsukamurella</taxon>
    </lineage>
</organism>
<dbReference type="EMBL" id="BAABFR010000114">
    <property type="protein sequence ID" value="GAA4403933.1"/>
    <property type="molecule type" value="Genomic_DNA"/>
</dbReference>
<protein>
    <submittedName>
        <fullName evidence="1">Uncharacterized protein</fullName>
    </submittedName>
</protein>
<dbReference type="Proteomes" id="UP001500635">
    <property type="component" value="Unassembled WGS sequence"/>
</dbReference>
<reference evidence="2" key="1">
    <citation type="journal article" date="2019" name="Int. J. Syst. Evol. Microbiol.">
        <title>The Global Catalogue of Microorganisms (GCM) 10K type strain sequencing project: providing services to taxonomists for standard genome sequencing and annotation.</title>
        <authorList>
            <consortium name="The Broad Institute Genomics Platform"/>
            <consortium name="The Broad Institute Genome Sequencing Center for Infectious Disease"/>
            <person name="Wu L."/>
            <person name="Ma J."/>
        </authorList>
    </citation>
    <scope>NUCLEOTIDE SEQUENCE [LARGE SCALE GENOMIC DNA]</scope>
    <source>
        <strain evidence="2">JCM 17688</strain>
    </source>
</reference>
<evidence type="ECO:0000313" key="2">
    <source>
        <dbReference type="Proteomes" id="UP001500635"/>
    </source>
</evidence>
<accession>A0ABP8KC26</accession>
<sequence length="270" mass="29572">MACDPDRVTPQRDDEQALAEMVGRLHDVALNLHDCDGRQAAVDYVFDGPDGEGAVEVTTVRDPDAAAWSPILHAPGPTLTSRSSIGWLLRLSDSQTKQRVLQQRVPDVIALCESLGVDRVADLPPDARTTDADWLIDHGVDLMADHSTLSRPGEVRIQQPPVSRAVTFDAEVLDHQVATFLAEERISRKLVKLAAHPGATERHLVVYVDLYGTGHELLDTLLLTSPGVTPTYQPPADFPATHVWLTGNSYSVLTWDHATGWAWRQNVTGT</sequence>
<proteinExistence type="predicted"/>